<evidence type="ECO:0000259" key="5">
    <source>
        <dbReference type="PROSITE" id="PS50110"/>
    </source>
</evidence>
<feature type="modified residue" description="4-aspartylphosphate" evidence="3">
    <location>
        <position position="82"/>
    </location>
</feature>
<feature type="domain" description="Response regulatory" evidence="5">
    <location>
        <begin position="29"/>
        <end position="147"/>
    </location>
</feature>
<keyword evidence="1 3" id="KW-0597">Phosphoprotein</keyword>
<protein>
    <submittedName>
        <fullName evidence="6">Two-component response regulator</fullName>
    </submittedName>
</protein>
<dbReference type="InterPro" id="IPR000792">
    <property type="entry name" value="Tscrpt_reg_LuxR_C"/>
</dbReference>
<dbReference type="InterPro" id="IPR016032">
    <property type="entry name" value="Sig_transdc_resp-reg_C-effctor"/>
</dbReference>
<dbReference type="InterPro" id="IPR036388">
    <property type="entry name" value="WH-like_DNA-bd_sf"/>
</dbReference>
<dbReference type="Proteomes" id="UP001057498">
    <property type="component" value="Chromosome"/>
</dbReference>
<dbReference type="InterPro" id="IPR058245">
    <property type="entry name" value="NreC/VraR/RcsB-like_REC"/>
</dbReference>
<dbReference type="Pfam" id="PF00072">
    <property type="entry name" value="Response_reg"/>
    <property type="match status" value="1"/>
</dbReference>
<evidence type="ECO:0000256" key="1">
    <source>
        <dbReference type="ARBA" id="ARBA00022553"/>
    </source>
</evidence>
<dbReference type="PANTHER" id="PTHR45566:SF1">
    <property type="entry name" value="HTH-TYPE TRANSCRIPTIONAL REGULATOR YHJB-RELATED"/>
    <property type="match status" value="1"/>
</dbReference>
<keyword evidence="2" id="KW-0238">DNA-binding</keyword>
<dbReference type="InterPro" id="IPR051015">
    <property type="entry name" value="EvgA-like"/>
</dbReference>
<dbReference type="SMART" id="SM00448">
    <property type="entry name" value="REC"/>
    <property type="match status" value="1"/>
</dbReference>
<dbReference type="PROSITE" id="PS50043">
    <property type="entry name" value="HTH_LUXR_2"/>
    <property type="match status" value="1"/>
</dbReference>
<dbReference type="PANTHER" id="PTHR45566">
    <property type="entry name" value="HTH-TYPE TRANSCRIPTIONAL REGULATOR YHJB-RELATED"/>
    <property type="match status" value="1"/>
</dbReference>
<sequence>MEMIASAPEVTRVTRPFDGPPQAAGRRARVLLVDDHELVRCGVKSMYSRIDDLDIEWLEASTLQEAIQVHQREQGIDAVLLDLNLSDCKGLQGLRQFLQSQPDARVAIFSGTQDEFVVRQARALGAVAYVGKGGDAASLRTALLNLLRPAGTPAPAPGGMPSSALFPRFPSSAMYDRVAELGARHLEILELVLSGCTNQEISSATQLSLGTVKNYVSSLLLALDVRSRSHLISLFR</sequence>
<evidence type="ECO:0000313" key="7">
    <source>
        <dbReference type="Proteomes" id="UP001057498"/>
    </source>
</evidence>
<dbReference type="SMART" id="SM00421">
    <property type="entry name" value="HTH_LUXR"/>
    <property type="match status" value="1"/>
</dbReference>
<dbReference type="PRINTS" id="PR00038">
    <property type="entry name" value="HTHLUXR"/>
</dbReference>
<organism evidence="6 7">
    <name type="scientific">Sphaerotilus microaerophilus</name>
    <dbReference type="NCBI Taxonomy" id="2914710"/>
    <lineage>
        <taxon>Bacteria</taxon>
        <taxon>Pseudomonadati</taxon>
        <taxon>Pseudomonadota</taxon>
        <taxon>Betaproteobacteria</taxon>
        <taxon>Burkholderiales</taxon>
        <taxon>Sphaerotilaceae</taxon>
        <taxon>Sphaerotilus</taxon>
    </lineage>
</organism>
<feature type="domain" description="HTH luxR-type" evidence="4">
    <location>
        <begin position="174"/>
        <end position="236"/>
    </location>
</feature>
<dbReference type="InterPro" id="IPR001789">
    <property type="entry name" value="Sig_transdc_resp-reg_receiver"/>
</dbReference>
<dbReference type="Pfam" id="PF00196">
    <property type="entry name" value="GerE"/>
    <property type="match status" value="1"/>
</dbReference>
<dbReference type="RefSeq" id="WP_251972957.1">
    <property type="nucleotide sequence ID" value="NZ_AP025730.1"/>
</dbReference>
<dbReference type="PROSITE" id="PS50110">
    <property type="entry name" value="RESPONSE_REGULATORY"/>
    <property type="match status" value="1"/>
</dbReference>
<accession>A0ABM7YKI1</accession>
<evidence type="ECO:0000313" key="6">
    <source>
        <dbReference type="EMBL" id="BDI04870.1"/>
    </source>
</evidence>
<gene>
    <name evidence="6" type="primary">vraR</name>
    <name evidence="6" type="ORF">CATMQ487_18400</name>
</gene>
<dbReference type="Gene3D" id="3.40.50.2300">
    <property type="match status" value="1"/>
</dbReference>
<dbReference type="CDD" id="cd06170">
    <property type="entry name" value="LuxR_C_like"/>
    <property type="match status" value="1"/>
</dbReference>
<dbReference type="InterPro" id="IPR011006">
    <property type="entry name" value="CheY-like_superfamily"/>
</dbReference>
<dbReference type="EMBL" id="AP025730">
    <property type="protein sequence ID" value="BDI04870.1"/>
    <property type="molecule type" value="Genomic_DNA"/>
</dbReference>
<evidence type="ECO:0000256" key="3">
    <source>
        <dbReference type="PROSITE-ProRule" id="PRU00169"/>
    </source>
</evidence>
<dbReference type="Gene3D" id="1.10.10.10">
    <property type="entry name" value="Winged helix-like DNA-binding domain superfamily/Winged helix DNA-binding domain"/>
    <property type="match status" value="1"/>
</dbReference>
<evidence type="ECO:0000256" key="2">
    <source>
        <dbReference type="ARBA" id="ARBA00023125"/>
    </source>
</evidence>
<evidence type="ECO:0000259" key="4">
    <source>
        <dbReference type="PROSITE" id="PS50043"/>
    </source>
</evidence>
<proteinExistence type="predicted"/>
<reference evidence="6" key="1">
    <citation type="submission" date="2022-04" db="EMBL/GenBank/DDBJ databases">
        <title>Whole genome sequence of Sphaerotilus sp. FB-5.</title>
        <authorList>
            <person name="Takeda M."/>
            <person name="Narihara S."/>
            <person name="Akimoto M."/>
            <person name="Akimoto R."/>
            <person name="Nishiyashiki S."/>
            <person name="Murakami T."/>
        </authorList>
    </citation>
    <scope>NUCLEOTIDE SEQUENCE</scope>
    <source>
        <strain evidence="6">FB-5</strain>
    </source>
</reference>
<dbReference type="CDD" id="cd17535">
    <property type="entry name" value="REC_NarL-like"/>
    <property type="match status" value="1"/>
</dbReference>
<name>A0ABM7YKI1_9BURK</name>
<dbReference type="SUPFAM" id="SSF46894">
    <property type="entry name" value="C-terminal effector domain of the bipartite response regulators"/>
    <property type="match status" value="1"/>
</dbReference>
<dbReference type="SUPFAM" id="SSF52172">
    <property type="entry name" value="CheY-like"/>
    <property type="match status" value="1"/>
</dbReference>
<keyword evidence="7" id="KW-1185">Reference proteome</keyword>